<dbReference type="EMBL" id="CP036422">
    <property type="protein sequence ID" value="QFU74353.1"/>
    <property type="molecule type" value="Genomic_DNA"/>
</dbReference>
<dbReference type="InterPro" id="IPR031948">
    <property type="entry name" value="PliI"/>
</dbReference>
<dbReference type="Gene3D" id="2.40.128.460">
    <property type="entry name" value="Periplasmic lysozyme inhibitor of I-type lysozyme"/>
    <property type="match status" value="1"/>
</dbReference>
<evidence type="ECO:0000313" key="2">
    <source>
        <dbReference type="EMBL" id="QFU74353.1"/>
    </source>
</evidence>
<keyword evidence="1" id="KW-1133">Transmembrane helix</keyword>
<keyword evidence="1" id="KW-0472">Membrane</keyword>
<keyword evidence="1" id="KW-0812">Transmembrane</keyword>
<protein>
    <submittedName>
        <fullName evidence="2">Uncharacterized protein</fullName>
    </submittedName>
</protein>
<proteinExistence type="predicted"/>
<feature type="transmembrane region" description="Helical" evidence="1">
    <location>
        <begin position="20"/>
        <end position="38"/>
    </location>
</feature>
<reference evidence="2 3" key="1">
    <citation type="submission" date="2019-02" db="EMBL/GenBank/DDBJ databases">
        <authorList>
            <person name="Li S.-H."/>
        </authorList>
    </citation>
    <scope>NUCLEOTIDE SEQUENCE [LARGE SCALE GENOMIC DNA]</scope>
    <source>
        <strain evidence="2 3">IMCC14385</strain>
    </source>
</reference>
<evidence type="ECO:0000313" key="3">
    <source>
        <dbReference type="Proteomes" id="UP000326287"/>
    </source>
</evidence>
<gene>
    <name evidence="2" type="ORF">EY643_01080</name>
</gene>
<organism evidence="2 3">
    <name type="scientific">Halioglobus maricola</name>
    <dbReference type="NCBI Taxonomy" id="2601894"/>
    <lineage>
        <taxon>Bacteria</taxon>
        <taxon>Pseudomonadati</taxon>
        <taxon>Pseudomonadota</taxon>
        <taxon>Gammaproteobacteria</taxon>
        <taxon>Cellvibrionales</taxon>
        <taxon>Halieaceae</taxon>
        <taxon>Halioglobus</taxon>
    </lineage>
</organism>
<dbReference type="OrthoDB" id="5815858at2"/>
<dbReference type="InterPro" id="IPR038643">
    <property type="entry name" value="PliI_sf"/>
</dbReference>
<dbReference type="Pfam" id="PF16743">
    <property type="entry name" value="PliI"/>
    <property type="match status" value="1"/>
</dbReference>
<dbReference type="KEGG" id="halc:EY643_01080"/>
<dbReference type="AlphaFoldDB" id="A0A5P9NF15"/>
<sequence>MEIINLLVIEGVAVTWRMLWMNRIAFVGIVIVLGMASAMSQADSMRARCGFSATADASPASNASCTFSQRQGFISVRIDGGRDFEFSPTGDAPGNYVDQQGKSVYRLAGLGDAGQLFRLPDSHLYVFWDRDSWRCDRQQIATPGQCTLRHDALGFDVEVTGERSLSVRSTGLSPAADELLAELDGTAYQAELADLDADGWPEIYVYVSSTGSGSYGSLIAFAVNQGKSLSPIYLPPLKQTPEAVKGYMGHDEFAVVENNLVRRFPIYAASDTNAAASAGTRQLQYRLEKGEAGWVLAVDRVVEF</sequence>
<evidence type="ECO:0000256" key="1">
    <source>
        <dbReference type="SAM" id="Phobius"/>
    </source>
</evidence>
<accession>A0A5P9NF15</accession>
<dbReference type="Proteomes" id="UP000326287">
    <property type="component" value="Chromosome"/>
</dbReference>
<name>A0A5P9NF15_9GAMM</name>
<keyword evidence="3" id="KW-1185">Reference proteome</keyword>